<proteinExistence type="predicted"/>
<reference evidence="3 4" key="1">
    <citation type="submission" date="2015-07" db="EMBL/GenBank/DDBJ databases">
        <title>The genome of the fungus Escovopsis weberi, a specialized disease agent of ant agriculture.</title>
        <authorList>
            <person name="de Man T.J."/>
            <person name="Stajich J.E."/>
            <person name="Kubicek C.P."/>
            <person name="Chenthamara K."/>
            <person name="Atanasova L."/>
            <person name="Druzhinina I.S."/>
            <person name="Birnbaum S."/>
            <person name="Barribeau S.M."/>
            <person name="Teiling C."/>
            <person name="Suen G."/>
            <person name="Currie C."/>
            <person name="Gerardo N.M."/>
        </authorList>
    </citation>
    <scope>NUCLEOTIDE SEQUENCE [LARGE SCALE GENOMIC DNA]</scope>
</reference>
<dbReference type="AlphaFoldDB" id="A0A0N0RT02"/>
<dbReference type="OrthoDB" id="4991875at2759"/>
<keyword evidence="4" id="KW-1185">Reference proteome</keyword>
<accession>A0A0N0RT02</accession>
<protein>
    <submittedName>
        <fullName evidence="3">Uncharacterized protein</fullName>
    </submittedName>
</protein>
<dbReference type="PANTHER" id="PTHR40640">
    <property type="entry name" value="ANCHORED GLYCOPROTEIN, PUTATIVE (AFU_ORTHOLOGUE AFUA_8G04860)-RELATED"/>
    <property type="match status" value="1"/>
</dbReference>
<organism evidence="3 4">
    <name type="scientific">Escovopsis weberi</name>
    <dbReference type="NCBI Taxonomy" id="150374"/>
    <lineage>
        <taxon>Eukaryota</taxon>
        <taxon>Fungi</taxon>
        <taxon>Dikarya</taxon>
        <taxon>Ascomycota</taxon>
        <taxon>Pezizomycotina</taxon>
        <taxon>Sordariomycetes</taxon>
        <taxon>Hypocreomycetidae</taxon>
        <taxon>Hypocreales</taxon>
        <taxon>Hypocreaceae</taxon>
        <taxon>Escovopsis</taxon>
    </lineage>
</organism>
<feature type="signal peptide" evidence="2">
    <location>
        <begin position="1"/>
        <end position="20"/>
    </location>
</feature>
<dbReference type="EMBL" id="LGSR01000022">
    <property type="protein sequence ID" value="KOS17622.1"/>
    <property type="molecule type" value="Genomic_DNA"/>
</dbReference>
<evidence type="ECO:0000256" key="1">
    <source>
        <dbReference type="SAM" id="MobiDB-lite"/>
    </source>
</evidence>
<dbReference type="Proteomes" id="UP000053831">
    <property type="component" value="Unassembled WGS sequence"/>
</dbReference>
<evidence type="ECO:0000313" key="4">
    <source>
        <dbReference type="Proteomes" id="UP000053831"/>
    </source>
</evidence>
<keyword evidence="2" id="KW-0732">Signal</keyword>
<dbReference type="PANTHER" id="PTHR40640:SF1">
    <property type="entry name" value="ANCHORED GLYCOPROTEIN, PUTATIVE (AFU_ORTHOLOGUE AFUA_8G04860)-RELATED"/>
    <property type="match status" value="1"/>
</dbReference>
<comment type="caution">
    <text evidence="3">The sequence shown here is derived from an EMBL/GenBank/DDBJ whole genome shotgun (WGS) entry which is preliminary data.</text>
</comment>
<name>A0A0N0RT02_ESCWE</name>
<feature type="chain" id="PRO_5005857793" evidence="2">
    <location>
        <begin position="21"/>
        <end position="358"/>
    </location>
</feature>
<dbReference type="STRING" id="150374.A0A0N0RT02"/>
<feature type="region of interest" description="Disordered" evidence="1">
    <location>
        <begin position="301"/>
        <end position="332"/>
    </location>
</feature>
<evidence type="ECO:0000256" key="2">
    <source>
        <dbReference type="SAM" id="SignalP"/>
    </source>
</evidence>
<evidence type="ECO:0000313" key="3">
    <source>
        <dbReference type="EMBL" id="KOS17622.1"/>
    </source>
</evidence>
<sequence>MRRSIAHLALGGTLAAAAAAATASNETAMVDLYFWGFRGEIPVEVQGKVIDSKPSATTYEITCEDTADPGFMDLEDLEAAQTMDCTAKDDPQTITCTNIILYTYSGTTETVSGVSTRHNFHDYTISVNVTSGLDKLTAAPGNPVPPPAATPTGETSVVSMFNLQLGDDTMPIDLNDLAHGAVASVISADAALTTYAIRCPPVPINPNHDSACELVDEEVTYVHGPSTFSYSQELVWDYTHDTMILDCSVRESDAATCTQYYNYARGPDATSGTALITLTEYESRMFQLTVTAGLEKLKATPGGTVNPTAKVTGTNAASSTGKPTGKPDTANAAGQASARGALIAGAAASAFLGFVLML</sequence>
<feature type="compositionally biased region" description="Polar residues" evidence="1">
    <location>
        <begin position="303"/>
        <end position="322"/>
    </location>
</feature>
<gene>
    <name evidence="3" type="ORF">ESCO_002839</name>
</gene>